<dbReference type="InterPro" id="IPR010493">
    <property type="entry name" value="Ser_AcTrfase_N"/>
</dbReference>
<dbReference type="CDD" id="cd03354">
    <property type="entry name" value="LbH_SAT"/>
    <property type="match status" value="1"/>
</dbReference>
<sequence>MEQFDTLDENENENKNKNNNNKHDEDQDHLWEQVKLEALSSLSTEPEAGPQLYQSILSQGSLVEAIVSTIAHEVETELITATEIKKLFLDVLTEEDEKSIHCDVIAAAYRSPSVQLAMLAILFQTGLHTLVCYRVGHRLWQNDRTGLAKYLQSVVSKHYSADIHPACTIGQGIYLCTAAGVVIGETATIGNDVSILHGVTLGGTGKELGDRHPKVEHGVVLKDCATILGNIKVGTGSLIMAKSIVTKPVPPLSIMRGVPAKVVGTRTLTEDAFDSDLEEHLAFKYLDEWKNL</sequence>
<evidence type="ECO:0000256" key="4">
    <source>
        <dbReference type="ARBA" id="ARBA00022605"/>
    </source>
</evidence>
<comment type="pathway">
    <text evidence="1">Amino-acid biosynthesis; L-cysteine biosynthesis; L-cysteine from L-serine: step 1/2.</text>
</comment>
<evidence type="ECO:0000256" key="7">
    <source>
        <dbReference type="SAM" id="MobiDB-lite"/>
    </source>
</evidence>
<dbReference type="FunFam" id="2.160.10.10:FF:000002">
    <property type="entry name" value="Serine acetyltransferase"/>
    <property type="match status" value="1"/>
</dbReference>
<evidence type="ECO:0000256" key="6">
    <source>
        <dbReference type="ARBA" id="ARBA00023315"/>
    </source>
</evidence>
<dbReference type="KEGG" id="fcy:FRACYDRAFT_196030"/>
<dbReference type="InterPro" id="IPR042122">
    <property type="entry name" value="Ser_AcTrfase_N_sf"/>
</dbReference>
<keyword evidence="6" id="KW-0012">Acyltransferase</keyword>
<dbReference type="EC" id="2.3.1.30" evidence="3"/>
<dbReference type="Proteomes" id="UP000095751">
    <property type="component" value="Unassembled WGS sequence"/>
</dbReference>
<dbReference type="GO" id="GO:0005737">
    <property type="term" value="C:cytoplasm"/>
    <property type="evidence" value="ECO:0007669"/>
    <property type="project" value="InterPro"/>
</dbReference>
<dbReference type="AlphaFoldDB" id="A0A1E7ESB3"/>
<dbReference type="OrthoDB" id="25818at2759"/>
<organism evidence="9 10">
    <name type="scientific">Fragilariopsis cylindrus CCMP1102</name>
    <dbReference type="NCBI Taxonomy" id="635003"/>
    <lineage>
        <taxon>Eukaryota</taxon>
        <taxon>Sar</taxon>
        <taxon>Stramenopiles</taxon>
        <taxon>Ochrophyta</taxon>
        <taxon>Bacillariophyta</taxon>
        <taxon>Bacillariophyceae</taxon>
        <taxon>Bacillariophycidae</taxon>
        <taxon>Bacillariales</taxon>
        <taxon>Bacillariaceae</taxon>
        <taxon>Fragilariopsis</taxon>
    </lineage>
</organism>
<dbReference type="InterPro" id="IPR045304">
    <property type="entry name" value="LbH_SAT"/>
</dbReference>
<feature type="compositionally biased region" description="Acidic residues" evidence="7">
    <location>
        <begin position="1"/>
        <end position="11"/>
    </location>
</feature>
<protein>
    <recommendedName>
        <fullName evidence="3">serine O-acetyltransferase</fullName>
        <ecNumber evidence="3">2.3.1.30</ecNumber>
    </recommendedName>
</protein>
<dbReference type="Pfam" id="PF06426">
    <property type="entry name" value="SATase_N"/>
    <property type="match status" value="1"/>
</dbReference>
<feature type="compositionally biased region" description="Basic and acidic residues" evidence="7">
    <location>
        <begin position="12"/>
        <end position="27"/>
    </location>
</feature>
<proteinExistence type="inferred from homology"/>
<evidence type="ECO:0000256" key="2">
    <source>
        <dbReference type="ARBA" id="ARBA00007274"/>
    </source>
</evidence>
<dbReference type="SUPFAM" id="SSF51161">
    <property type="entry name" value="Trimeric LpxA-like enzymes"/>
    <property type="match status" value="1"/>
</dbReference>
<evidence type="ECO:0000313" key="9">
    <source>
        <dbReference type="EMBL" id="OEU08851.1"/>
    </source>
</evidence>
<dbReference type="GO" id="GO:0006535">
    <property type="term" value="P:cysteine biosynthetic process from serine"/>
    <property type="evidence" value="ECO:0007669"/>
    <property type="project" value="InterPro"/>
</dbReference>
<dbReference type="Gene3D" id="2.160.10.10">
    <property type="entry name" value="Hexapeptide repeat proteins"/>
    <property type="match status" value="1"/>
</dbReference>
<feature type="domain" description="Serine acetyltransferase N-terminal" evidence="8">
    <location>
        <begin position="30"/>
        <end position="125"/>
    </location>
</feature>
<dbReference type="EMBL" id="KV784378">
    <property type="protein sequence ID" value="OEU08851.1"/>
    <property type="molecule type" value="Genomic_DNA"/>
</dbReference>
<dbReference type="SMART" id="SM00971">
    <property type="entry name" value="SATase_N"/>
    <property type="match status" value="1"/>
</dbReference>
<evidence type="ECO:0000256" key="5">
    <source>
        <dbReference type="ARBA" id="ARBA00022679"/>
    </source>
</evidence>
<evidence type="ECO:0000259" key="8">
    <source>
        <dbReference type="SMART" id="SM00971"/>
    </source>
</evidence>
<evidence type="ECO:0000313" key="10">
    <source>
        <dbReference type="Proteomes" id="UP000095751"/>
    </source>
</evidence>
<keyword evidence="10" id="KW-1185">Reference proteome</keyword>
<reference evidence="9 10" key="1">
    <citation type="submission" date="2016-09" db="EMBL/GenBank/DDBJ databases">
        <title>Extensive genetic diversity and differential bi-allelic expression allows diatom success in the polar Southern Ocean.</title>
        <authorList>
            <consortium name="DOE Joint Genome Institute"/>
            <person name="Mock T."/>
            <person name="Otillar R.P."/>
            <person name="Strauss J."/>
            <person name="Dupont C."/>
            <person name="Frickenhaus S."/>
            <person name="Maumus F."/>
            <person name="Mcmullan M."/>
            <person name="Sanges R."/>
            <person name="Schmutz J."/>
            <person name="Toseland A."/>
            <person name="Valas R."/>
            <person name="Veluchamy A."/>
            <person name="Ward B.J."/>
            <person name="Allen A."/>
            <person name="Barry K."/>
            <person name="Falciatore A."/>
            <person name="Ferrante M."/>
            <person name="Fortunato A.E."/>
            <person name="Gloeckner G."/>
            <person name="Gruber A."/>
            <person name="Hipkin R."/>
            <person name="Janech M."/>
            <person name="Kroth P."/>
            <person name="Leese F."/>
            <person name="Lindquist E."/>
            <person name="Lyon B.R."/>
            <person name="Martin J."/>
            <person name="Mayer C."/>
            <person name="Parker M."/>
            <person name="Quesneville H."/>
            <person name="Raymond J."/>
            <person name="Uhlig C."/>
            <person name="Valentin K.U."/>
            <person name="Worden A.Z."/>
            <person name="Armbrust E.V."/>
            <person name="Bowler C."/>
            <person name="Green B."/>
            <person name="Moulton V."/>
            <person name="Van Oosterhout C."/>
            <person name="Grigoriev I."/>
        </authorList>
    </citation>
    <scope>NUCLEOTIDE SEQUENCE [LARGE SCALE GENOMIC DNA]</scope>
    <source>
        <strain evidence="9 10">CCMP1102</strain>
    </source>
</reference>
<dbReference type="Gene3D" id="1.10.3130.10">
    <property type="entry name" value="serine acetyltransferase, domain 1"/>
    <property type="match status" value="1"/>
</dbReference>
<dbReference type="InParanoid" id="A0A1E7ESB3"/>
<dbReference type="PANTHER" id="PTHR42811">
    <property type="entry name" value="SERINE ACETYLTRANSFERASE"/>
    <property type="match status" value="1"/>
</dbReference>
<keyword evidence="5 9" id="KW-0808">Transferase</keyword>
<dbReference type="InterPro" id="IPR011004">
    <property type="entry name" value="Trimer_LpxA-like_sf"/>
</dbReference>
<evidence type="ECO:0000256" key="3">
    <source>
        <dbReference type="ARBA" id="ARBA00013266"/>
    </source>
</evidence>
<keyword evidence="4" id="KW-0028">Amino-acid biosynthesis</keyword>
<accession>A0A1E7ESB3</accession>
<feature type="region of interest" description="Disordered" evidence="7">
    <location>
        <begin position="1"/>
        <end position="27"/>
    </location>
</feature>
<dbReference type="GO" id="GO:0009001">
    <property type="term" value="F:serine O-acetyltransferase activity"/>
    <property type="evidence" value="ECO:0007669"/>
    <property type="project" value="UniProtKB-EC"/>
</dbReference>
<comment type="similarity">
    <text evidence="2">Belongs to the transferase hexapeptide repeat family.</text>
</comment>
<dbReference type="UniPathway" id="UPA00136">
    <property type="reaction ID" value="UER00199"/>
</dbReference>
<gene>
    <name evidence="9" type="ORF">FRACYDRAFT_196030</name>
</gene>
<evidence type="ECO:0000256" key="1">
    <source>
        <dbReference type="ARBA" id="ARBA00004876"/>
    </source>
</evidence>
<name>A0A1E7ESB3_9STRA</name>